<protein>
    <submittedName>
        <fullName evidence="2">Uncharacterized protein LOC142167219</fullName>
    </submittedName>
</protein>
<dbReference type="Proteomes" id="UP000790787">
    <property type="component" value="Chromosome 12"/>
</dbReference>
<reference evidence="1" key="1">
    <citation type="journal article" date="2014" name="Nat. Commun.">
        <title>The tobacco genome sequence and its comparison with those of tomato and potato.</title>
        <authorList>
            <person name="Sierro N."/>
            <person name="Battey J.N."/>
            <person name="Ouadi S."/>
            <person name="Bakaher N."/>
            <person name="Bovet L."/>
            <person name="Willig A."/>
            <person name="Goepfert S."/>
            <person name="Peitsch M.C."/>
            <person name="Ivanov N.V."/>
        </authorList>
    </citation>
    <scope>NUCLEOTIDE SEQUENCE [LARGE SCALE GENOMIC DNA]</scope>
</reference>
<proteinExistence type="predicted"/>
<evidence type="ECO:0000313" key="2">
    <source>
        <dbReference type="RefSeq" id="XP_075083478.1"/>
    </source>
</evidence>
<gene>
    <name evidence="2" type="primary">LOC142167219</name>
</gene>
<reference evidence="2" key="2">
    <citation type="submission" date="2025-08" db="UniProtKB">
        <authorList>
            <consortium name="RefSeq"/>
        </authorList>
    </citation>
    <scope>IDENTIFICATION</scope>
    <source>
        <tissue evidence="2">Leaf</tissue>
    </source>
</reference>
<name>A0AC58SES0_TOBAC</name>
<sequence>MCFADDLLMFAGGDLHSIVALNQCFLKFSMASGLQENLEKSCVYFGGVKQNDRKQILQQMGYSQRESPFKYLGIPLSMKKLSLIQWQPLIAKIIAKISSWTAKKLAYVGRKLHLPRTTTITRRALVAWNKVCTPKSTGGLNLVNLHLWNKVAIAKTCWDLAHKKDKIWIKRIHTYYIKRYQLEDITIPQQASWMVRKIFEARSTLDRISITFKEGKCYIRQIYFQLLGDAPRVYWKSLIFKNEAKPKAKFIMWLRLHGKLLTADRLNNWGVQVDLLCSLCQTKHESRDHLYGSCRFTKALWNRLLVWMKRHPFSATTWEQQIQWALKSAKGRSQSAQAFKTIYAEVSYAVWIERNKRVFEGVSKEVDNIARNIAYLCNVRASPGIRSLVQSWSF</sequence>
<organism evidence="1 2">
    <name type="scientific">Nicotiana tabacum</name>
    <name type="common">Common tobacco</name>
    <dbReference type="NCBI Taxonomy" id="4097"/>
    <lineage>
        <taxon>Eukaryota</taxon>
        <taxon>Viridiplantae</taxon>
        <taxon>Streptophyta</taxon>
        <taxon>Embryophyta</taxon>
        <taxon>Tracheophyta</taxon>
        <taxon>Spermatophyta</taxon>
        <taxon>Magnoliopsida</taxon>
        <taxon>eudicotyledons</taxon>
        <taxon>Gunneridae</taxon>
        <taxon>Pentapetalae</taxon>
        <taxon>asterids</taxon>
        <taxon>lamiids</taxon>
        <taxon>Solanales</taxon>
        <taxon>Solanaceae</taxon>
        <taxon>Nicotianoideae</taxon>
        <taxon>Nicotianeae</taxon>
        <taxon>Nicotiana</taxon>
    </lineage>
</organism>
<dbReference type="RefSeq" id="XP_075083478.1">
    <property type="nucleotide sequence ID" value="XM_075227377.1"/>
</dbReference>
<accession>A0AC58SES0</accession>
<evidence type="ECO:0000313" key="1">
    <source>
        <dbReference type="Proteomes" id="UP000790787"/>
    </source>
</evidence>
<keyword evidence="1" id="KW-1185">Reference proteome</keyword>